<dbReference type="PANTHER" id="PTHR43237:SF4">
    <property type="entry name" value="NADP-DEPENDENT MALIC ENZYME"/>
    <property type="match status" value="1"/>
</dbReference>
<evidence type="ECO:0000259" key="2">
    <source>
        <dbReference type="SMART" id="SM01274"/>
    </source>
</evidence>
<organism evidence="3">
    <name type="scientific">marine sediment metagenome</name>
    <dbReference type="NCBI Taxonomy" id="412755"/>
    <lineage>
        <taxon>unclassified sequences</taxon>
        <taxon>metagenomes</taxon>
        <taxon>ecological metagenomes</taxon>
    </lineage>
</organism>
<dbReference type="FunFam" id="3.40.50.10380:FF:000003">
    <property type="entry name" value="NADP-dependent malic enzyme"/>
    <property type="match status" value="1"/>
</dbReference>
<feature type="domain" description="Malic enzyme N-terminal" evidence="2">
    <location>
        <begin position="15"/>
        <end position="148"/>
    </location>
</feature>
<protein>
    <recommendedName>
        <fullName evidence="2">Malic enzyme N-terminal domain-containing protein</fullName>
    </recommendedName>
</protein>
<dbReference type="InterPro" id="IPR046346">
    <property type="entry name" value="Aminoacid_DH-like_N_sf"/>
</dbReference>
<dbReference type="InterPro" id="IPR012301">
    <property type="entry name" value="Malic_N_dom"/>
</dbReference>
<comment type="caution">
    <text evidence="3">The sequence shown here is derived from an EMBL/GenBank/DDBJ whole genome shotgun (WGS) entry which is preliminary data.</text>
</comment>
<feature type="non-terminal residue" evidence="3">
    <location>
        <position position="151"/>
    </location>
</feature>
<sequence length="151" mass="16439">MNIYKEALEMHKKNVGKIDIISKVKTNNEHDLSLAYSPGVAEPCRIIAKNPEELNTYTARGNMIAVVSDGSAVLGLGNIGARAALPVMEGKCVLFKQFGGVSAFPICIDSQDNEVVISTIKMLEPSFAGINLEDIAAPRCFEIEDRLKRET</sequence>
<dbReference type="SMART" id="SM01274">
    <property type="entry name" value="malic"/>
    <property type="match status" value="1"/>
</dbReference>
<evidence type="ECO:0000256" key="1">
    <source>
        <dbReference type="ARBA" id="ARBA00023002"/>
    </source>
</evidence>
<evidence type="ECO:0000313" key="3">
    <source>
        <dbReference type="EMBL" id="GAI78206.1"/>
    </source>
</evidence>
<dbReference type="EMBL" id="BARW01006601">
    <property type="protein sequence ID" value="GAI78206.1"/>
    <property type="molecule type" value="Genomic_DNA"/>
</dbReference>
<dbReference type="GO" id="GO:0016616">
    <property type="term" value="F:oxidoreductase activity, acting on the CH-OH group of donors, NAD or NADP as acceptor"/>
    <property type="evidence" value="ECO:0007669"/>
    <property type="project" value="InterPro"/>
</dbReference>
<keyword evidence="1" id="KW-0560">Oxidoreductase</keyword>
<dbReference type="InterPro" id="IPR051674">
    <property type="entry name" value="Malate_Decarboxylase"/>
</dbReference>
<reference evidence="3" key="1">
    <citation type="journal article" date="2014" name="Front. Microbiol.">
        <title>High frequency of phylogenetically diverse reductive dehalogenase-homologous genes in deep subseafloor sedimentary metagenomes.</title>
        <authorList>
            <person name="Kawai M."/>
            <person name="Futagami T."/>
            <person name="Toyoda A."/>
            <person name="Takaki Y."/>
            <person name="Nishi S."/>
            <person name="Hori S."/>
            <person name="Arai W."/>
            <person name="Tsubouchi T."/>
            <person name="Morono Y."/>
            <person name="Uchiyama I."/>
            <person name="Ito T."/>
            <person name="Fujiyama A."/>
            <person name="Inagaki F."/>
            <person name="Takami H."/>
        </authorList>
    </citation>
    <scope>NUCLEOTIDE SEQUENCE</scope>
    <source>
        <strain evidence="3">Expedition CK06-06</strain>
    </source>
</reference>
<dbReference type="Pfam" id="PF00390">
    <property type="entry name" value="malic"/>
    <property type="match status" value="1"/>
</dbReference>
<dbReference type="InterPro" id="IPR037062">
    <property type="entry name" value="Malic_N_dom_sf"/>
</dbReference>
<gene>
    <name evidence="3" type="ORF">S12H4_13870</name>
</gene>
<dbReference type="PANTHER" id="PTHR43237">
    <property type="entry name" value="NADP-DEPENDENT MALIC ENZYME"/>
    <property type="match status" value="1"/>
</dbReference>
<dbReference type="Gene3D" id="3.40.50.10380">
    <property type="entry name" value="Malic enzyme, N-terminal domain"/>
    <property type="match status" value="1"/>
</dbReference>
<dbReference type="AlphaFoldDB" id="X1SGC5"/>
<dbReference type="SUPFAM" id="SSF53223">
    <property type="entry name" value="Aminoacid dehydrogenase-like, N-terminal domain"/>
    <property type="match status" value="1"/>
</dbReference>
<proteinExistence type="predicted"/>
<dbReference type="GO" id="GO:0004470">
    <property type="term" value="F:malic enzyme activity"/>
    <property type="evidence" value="ECO:0007669"/>
    <property type="project" value="InterPro"/>
</dbReference>
<name>X1SGC5_9ZZZZ</name>
<accession>X1SGC5</accession>